<dbReference type="OrthoDB" id="4305379at2"/>
<dbReference type="RefSeq" id="WP_132817929.1">
    <property type="nucleotide sequence ID" value="NZ_SMKI01000099.1"/>
</dbReference>
<keyword evidence="2" id="KW-0472">Membrane</keyword>
<keyword evidence="2" id="KW-0812">Transmembrane</keyword>
<dbReference type="EMBL" id="SMKI01000099">
    <property type="protein sequence ID" value="TDC75613.1"/>
    <property type="molecule type" value="Genomic_DNA"/>
</dbReference>
<comment type="caution">
    <text evidence="3">The sequence shown here is derived from an EMBL/GenBank/DDBJ whole genome shotgun (WGS) entry which is preliminary data.</text>
</comment>
<evidence type="ECO:0000256" key="2">
    <source>
        <dbReference type="SAM" id="Phobius"/>
    </source>
</evidence>
<name>A0A4R4TKM2_9ACTN</name>
<gene>
    <name evidence="3" type="ORF">E1283_11810</name>
</gene>
<evidence type="ECO:0000313" key="4">
    <source>
        <dbReference type="Proteomes" id="UP000295345"/>
    </source>
</evidence>
<keyword evidence="4" id="KW-1185">Reference proteome</keyword>
<evidence type="ECO:0000313" key="3">
    <source>
        <dbReference type="EMBL" id="TDC75613.1"/>
    </source>
</evidence>
<protein>
    <submittedName>
        <fullName evidence="3">DUF4190 domain-containing protein</fullName>
    </submittedName>
</protein>
<feature type="transmembrane region" description="Helical" evidence="2">
    <location>
        <begin position="62"/>
        <end position="85"/>
    </location>
</feature>
<accession>A0A4R4TKM2</accession>
<proteinExistence type="predicted"/>
<reference evidence="3 4" key="1">
    <citation type="submission" date="2019-03" db="EMBL/GenBank/DDBJ databases">
        <title>Draft genome sequences of novel Actinobacteria.</title>
        <authorList>
            <person name="Sahin N."/>
            <person name="Ay H."/>
            <person name="Saygin H."/>
        </authorList>
    </citation>
    <scope>NUCLEOTIDE SEQUENCE [LARGE SCALE GENOMIC DNA]</scope>
    <source>
        <strain evidence="3 4">DSM 41900</strain>
    </source>
</reference>
<dbReference type="Proteomes" id="UP000295345">
    <property type="component" value="Unassembled WGS sequence"/>
</dbReference>
<keyword evidence="2" id="KW-1133">Transmembrane helix</keyword>
<sequence length="271" mass="27319">MSAEQQSNPYRPPAGGVAPPHLAWVPPQWYPQPVWPVAQRPPNESVGNAALVFGLISVLLSWTYFLSPFALVLGIGALVLGLVGLENVRGGRARNRVFAHGGLWTGVAGIAISAVLTLLAMVSGGGSTTGVRSDAGAVFLAGPDDEVVYDDGVSVTIAEPRASDAGYLLVVRVTNDGAYPVDLGESSVRARLGGEPAVARVSTGGPPEVAPGDSGSVAFEISGASGDPGPLDVDYAPADAYAYGFWAFDPGPAGGGSEVPEPGSGGGGVEA</sequence>
<feature type="transmembrane region" description="Helical" evidence="2">
    <location>
        <begin position="97"/>
        <end position="122"/>
    </location>
</feature>
<dbReference type="AlphaFoldDB" id="A0A4R4TKM2"/>
<feature type="region of interest" description="Disordered" evidence="1">
    <location>
        <begin position="252"/>
        <end position="271"/>
    </location>
</feature>
<organism evidence="3 4">
    <name type="scientific">Streptomyces hainanensis</name>
    <dbReference type="NCBI Taxonomy" id="402648"/>
    <lineage>
        <taxon>Bacteria</taxon>
        <taxon>Bacillati</taxon>
        <taxon>Actinomycetota</taxon>
        <taxon>Actinomycetes</taxon>
        <taxon>Kitasatosporales</taxon>
        <taxon>Streptomycetaceae</taxon>
        <taxon>Streptomyces</taxon>
    </lineage>
</organism>
<evidence type="ECO:0000256" key="1">
    <source>
        <dbReference type="SAM" id="MobiDB-lite"/>
    </source>
</evidence>